<keyword evidence="11" id="KW-1185">Reference proteome</keyword>
<evidence type="ECO:0000256" key="4">
    <source>
        <dbReference type="ARBA" id="ARBA00022840"/>
    </source>
</evidence>
<evidence type="ECO:0000256" key="3">
    <source>
        <dbReference type="ARBA" id="ARBA00022777"/>
    </source>
</evidence>
<evidence type="ECO:0000259" key="8">
    <source>
        <dbReference type="Pfam" id="PF08544"/>
    </source>
</evidence>
<dbReference type="OMA" id="ITAECPA"/>
<feature type="domain" description="GHMP kinase N-terminal" evidence="6">
    <location>
        <begin position="828"/>
        <end position="896"/>
    </location>
</feature>
<dbReference type="PANTHER" id="PTHR32463:SF0">
    <property type="entry name" value="L-FUCOSE KINASE"/>
    <property type="match status" value="1"/>
</dbReference>
<dbReference type="HOGENOM" id="CLU_006983_0_0_1"/>
<feature type="domain" description="GHMP kinase C-terminal" evidence="8">
    <location>
        <begin position="980"/>
        <end position="1054"/>
    </location>
</feature>
<evidence type="ECO:0000259" key="6">
    <source>
        <dbReference type="Pfam" id="PF00288"/>
    </source>
</evidence>
<dbReference type="Pfam" id="PF08544">
    <property type="entry name" value="GHMP_kinases_C"/>
    <property type="match status" value="1"/>
</dbReference>
<dbReference type="EMBL" id="AMQN01009759">
    <property type="status" value="NOT_ANNOTATED_CDS"/>
    <property type="molecule type" value="Genomic_DNA"/>
</dbReference>
<dbReference type="SUPFAM" id="SSF55060">
    <property type="entry name" value="GHMP Kinase, C-terminal domain"/>
    <property type="match status" value="1"/>
</dbReference>
<dbReference type="OrthoDB" id="271303at2759"/>
<dbReference type="InterPro" id="IPR013750">
    <property type="entry name" value="GHMP_kinase_C_dom"/>
</dbReference>
<comment type="similarity">
    <text evidence="5">Belongs to the GHMP kinase family.</text>
</comment>
<sequence length="1092" mass="121082">MAVAYPWTAIVLTCQDASSSHTYQTELEARQRKGQIREETIILTVEDPRAAVGSGGATLNALLVVCEHISAKQGFTVINPDVLQDAHILILHLGRNFLCDPCGRAFVTLPIQHDNDVSLMTNLDLLLDNLSNTLAVNSPPGLWVCSTDMLLNIPSKAGNFDWEGVDVCAVTVPGDAEYATLHGVYKLSEEGLVKDIFYQGEKEQVDKCKMLNGQVPMVSGVEFFSSQVCERMLALIAVPPLDACTYMGLDSGVPPIQISVFFDFMLGMCDGLSKEAFVYGERSGHFGRGATDAQAQELATIQSARRRIWKELHEFKISSWFFSEGSHSYMSLQPKDHLKHMGSLKLSGSYEVIVFHSLSQNGSSADFVMVNSLVEEGVVVGEGSVLQHCHLTPGLSIGKHCCVYGIKPQDIKFTNESLGDSQMLQTFHVHLPTLGDSVPQRVYTVWGVNDDLQMPVSQDKATYCGMKWKIFQELSGIFDEDLWDNQIKEKDRNLLNAKLFPVFCATKSISLVEYLWLQAPSTSNNTARAILDRWRSSWRMSLVEILSFVSIAEEFSHRKHLFYTIGERQIRDILLNQRDDGLCTLYTSSVVDGFSLRLLETLDLVAKECGHPGIAARTMANIADVLGAMSRGTGGLRSGPAGNKQWTTAFALLEEGAIFEGIEALRSIRDEWIHSPYHQVRAARHYEGAAQILIRHAVMTGRKWFFMGAKRVALYGPSLWKQANRKKKKQANHDSCLHVFFCQNILHNMSTVLFYKPIGAKARRIPEPQLILVIQSECSDETVVVTKLSQLGDYSHPHAPGALLKTAFICCEIIDYPSSVSLHDQLLYKYEGGFEIRSWSNMPHGSGLGTSSILAGAVMAALWRTSGRRFDISSLLHAVLHLEQMLTTGGGWQDQIGGLCPGIKVGHSPPKLPLEISVTFPDISDETVRNFNDRLALVYTGKTRLAKNLLQSVVRNWYARNPDILKTEDELVELAWDCARGFEKGDMDKVGSCINDFQKHKKFMAPGSEPLAISRMMAAVEPYVHGVSLAGAGGGGFIFFLTKERNATSLLRNVLSGLPDTEHMTFHKAEIDTTGLTLEVEGIGREMVKMKF</sequence>
<keyword evidence="2" id="KW-0547">Nucleotide-binding</keyword>
<dbReference type="InterPro" id="IPR036554">
    <property type="entry name" value="GHMP_kinase_C_sf"/>
</dbReference>
<dbReference type="PRINTS" id="PR00959">
    <property type="entry name" value="MEVGALKINASE"/>
</dbReference>
<dbReference type="EMBL" id="AMQN01009758">
    <property type="status" value="NOT_ANNOTATED_CDS"/>
    <property type="molecule type" value="Genomic_DNA"/>
</dbReference>
<dbReference type="InterPro" id="IPR006204">
    <property type="entry name" value="GHMP_kinase_N_dom"/>
</dbReference>
<dbReference type="EnsemblMetazoa" id="CapteT168292">
    <property type="protein sequence ID" value="CapteP168292"/>
    <property type="gene ID" value="CapteG168292"/>
</dbReference>
<evidence type="ECO:0000256" key="1">
    <source>
        <dbReference type="ARBA" id="ARBA00022679"/>
    </source>
</evidence>
<dbReference type="Proteomes" id="UP000014760">
    <property type="component" value="Unassembled WGS sequence"/>
</dbReference>
<accession>R7U270</accession>
<dbReference type="Pfam" id="PF00288">
    <property type="entry name" value="GHMP_kinases_N"/>
    <property type="match status" value="1"/>
</dbReference>
<dbReference type="Pfam" id="PF07959">
    <property type="entry name" value="Fucose_pyrophosphorylase"/>
    <property type="match status" value="1"/>
</dbReference>
<dbReference type="GO" id="GO:0050201">
    <property type="term" value="F:fucokinase activity"/>
    <property type="evidence" value="ECO:0007669"/>
    <property type="project" value="TreeGrafter"/>
</dbReference>
<proteinExistence type="inferred from homology"/>
<evidence type="ECO:0000256" key="5">
    <source>
        <dbReference type="ARBA" id="ARBA00038121"/>
    </source>
</evidence>
<feature type="domain" description="GDP-fucose pyrophosphorylase" evidence="7">
    <location>
        <begin position="81"/>
        <end position="503"/>
    </location>
</feature>
<keyword evidence="1" id="KW-0808">Transferase</keyword>
<protein>
    <recommendedName>
        <fullName evidence="12">L-fucokinase domain-containing protein</fullName>
    </recommendedName>
</protein>
<dbReference type="SUPFAM" id="SSF54211">
    <property type="entry name" value="Ribosomal protein S5 domain 2-like"/>
    <property type="match status" value="1"/>
</dbReference>
<evidence type="ECO:0000313" key="11">
    <source>
        <dbReference type="Proteomes" id="UP000014760"/>
    </source>
</evidence>
<reference evidence="9 11" key="2">
    <citation type="journal article" date="2013" name="Nature">
        <title>Insights into bilaterian evolution from three spiralian genomes.</title>
        <authorList>
            <person name="Simakov O."/>
            <person name="Marletaz F."/>
            <person name="Cho S.J."/>
            <person name="Edsinger-Gonzales E."/>
            <person name="Havlak P."/>
            <person name="Hellsten U."/>
            <person name="Kuo D.H."/>
            <person name="Larsson T."/>
            <person name="Lv J."/>
            <person name="Arendt D."/>
            <person name="Savage R."/>
            <person name="Osoegawa K."/>
            <person name="de Jong P."/>
            <person name="Grimwood J."/>
            <person name="Chapman J.A."/>
            <person name="Shapiro H."/>
            <person name="Aerts A."/>
            <person name="Otillar R.P."/>
            <person name="Terry A.Y."/>
            <person name="Boore J.L."/>
            <person name="Grigoriev I.V."/>
            <person name="Lindberg D.R."/>
            <person name="Seaver E.C."/>
            <person name="Weisblat D.A."/>
            <person name="Putnam N.H."/>
            <person name="Rokhsar D.S."/>
        </authorList>
    </citation>
    <scope>NUCLEOTIDE SEQUENCE</scope>
    <source>
        <strain evidence="9 11">I ESC-2004</strain>
    </source>
</reference>
<dbReference type="InterPro" id="IPR020568">
    <property type="entry name" value="Ribosomal_Su5_D2-typ_SF"/>
</dbReference>
<gene>
    <name evidence="9" type="ORF">CAPTEDRAFT_168292</name>
</gene>
<dbReference type="GO" id="GO:0042352">
    <property type="term" value="P:GDP-L-fucose salvage"/>
    <property type="evidence" value="ECO:0007669"/>
    <property type="project" value="TreeGrafter"/>
</dbReference>
<name>R7U270_CAPTE</name>
<keyword evidence="4" id="KW-0067">ATP-binding</keyword>
<evidence type="ECO:0000259" key="7">
    <source>
        <dbReference type="Pfam" id="PF07959"/>
    </source>
</evidence>
<evidence type="ECO:0000313" key="10">
    <source>
        <dbReference type="EnsemblMetazoa" id="CapteP168292"/>
    </source>
</evidence>
<evidence type="ECO:0000313" key="9">
    <source>
        <dbReference type="EMBL" id="ELU00095.1"/>
    </source>
</evidence>
<keyword evidence="3" id="KW-0418">Kinase</keyword>
<dbReference type="STRING" id="283909.R7U270"/>
<dbReference type="EMBL" id="KB306169">
    <property type="protein sequence ID" value="ELU00095.1"/>
    <property type="molecule type" value="Genomic_DNA"/>
</dbReference>
<reference evidence="10" key="3">
    <citation type="submission" date="2015-06" db="UniProtKB">
        <authorList>
            <consortium name="EnsemblMetazoa"/>
        </authorList>
    </citation>
    <scope>IDENTIFICATION</scope>
</reference>
<dbReference type="Gene3D" id="3.30.230.120">
    <property type="match status" value="1"/>
</dbReference>
<dbReference type="InterPro" id="IPR012887">
    <property type="entry name" value="GDP_fucose_pyrophosphorylase"/>
</dbReference>
<dbReference type="InterPro" id="IPR052203">
    <property type="entry name" value="GHMP_Kinase-Related"/>
</dbReference>
<organism evidence="9">
    <name type="scientific">Capitella teleta</name>
    <name type="common">Polychaete worm</name>
    <dbReference type="NCBI Taxonomy" id="283909"/>
    <lineage>
        <taxon>Eukaryota</taxon>
        <taxon>Metazoa</taxon>
        <taxon>Spiralia</taxon>
        <taxon>Lophotrochozoa</taxon>
        <taxon>Annelida</taxon>
        <taxon>Polychaeta</taxon>
        <taxon>Sedentaria</taxon>
        <taxon>Scolecida</taxon>
        <taxon>Capitellidae</taxon>
        <taxon>Capitella</taxon>
    </lineage>
</organism>
<dbReference type="PANTHER" id="PTHR32463">
    <property type="entry name" value="L-FUCOSE KINASE"/>
    <property type="match status" value="1"/>
</dbReference>
<evidence type="ECO:0000256" key="2">
    <source>
        <dbReference type="ARBA" id="ARBA00022741"/>
    </source>
</evidence>
<evidence type="ECO:0008006" key="12">
    <source>
        <dbReference type="Google" id="ProtNLM"/>
    </source>
</evidence>
<dbReference type="GO" id="GO:0005524">
    <property type="term" value="F:ATP binding"/>
    <property type="evidence" value="ECO:0007669"/>
    <property type="project" value="UniProtKB-KW"/>
</dbReference>
<reference evidence="11" key="1">
    <citation type="submission" date="2012-12" db="EMBL/GenBank/DDBJ databases">
        <authorList>
            <person name="Hellsten U."/>
            <person name="Grimwood J."/>
            <person name="Chapman J.A."/>
            <person name="Shapiro H."/>
            <person name="Aerts A."/>
            <person name="Otillar R.P."/>
            <person name="Terry A.Y."/>
            <person name="Boore J.L."/>
            <person name="Simakov O."/>
            <person name="Marletaz F."/>
            <person name="Cho S.-J."/>
            <person name="Edsinger-Gonzales E."/>
            <person name="Havlak P."/>
            <person name="Kuo D.-H."/>
            <person name="Larsson T."/>
            <person name="Lv J."/>
            <person name="Arendt D."/>
            <person name="Savage R."/>
            <person name="Osoegawa K."/>
            <person name="de Jong P."/>
            <person name="Lindberg D.R."/>
            <person name="Seaver E.C."/>
            <person name="Weisblat D.A."/>
            <person name="Putnam N.H."/>
            <person name="Grigoriev I.V."/>
            <person name="Rokhsar D.S."/>
        </authorList>
    </citation>
    <scope>NUCLEOTIDE SEQUENCE</scope>
    <source>
        <strain evidence="11">I ESC-2004</strain>
    </source>
</reference>
<dbReference type="AlphaFoldDB" id="R7U270"/>